<dbReference type="GO" id="GO:0003714">
    <property type="term" value="F:transcription corepressor activity"/>
    <property type="evidence" value="ECO:0007669"/>
    <property type="project" value="InterPro"/>
</dbReference>
<keyword evidence="5" id="KW-0067">ATP-binding</keyword>
<dbReference type="InterPro" id="IPR039774">
    <property type="entry name" value="Sin3-like"/>
</dbReference>
<dbReference type="GO" id="GO:0004386">
    <property type="term" value="F:helicase activity"/>
    <property type="evidence" value="ECO:0007669"/>
    <property type="project" value="UniProtKB-KW"/>
</dbReference>
<keyword evidence="2" id="KW-0678">Repressor</keyword>
<feature type="compositionally biased region" description="Basic and acidic residues" evidence="9">
    <location>
        <begin position="209"/>
        <end position="276"/>
    </location>
</feature>
<evidence type="ECO:0000256" key="7">
    <source>
        <dbReference type="PROSITE-ProRule" id="PRU00810"/>
    </source>
</evidence>
<dbReference type="Proteomes" id="UP000245207">
    <property type="component" value="Unassembled WGS sequence"/>
</dbReference>
<dbReference type="InterPro" id="IPR057416">
    <property type="entry name" value="SH3_ISE2"/>
</dbReference>
<feature type="compositionally biased region" description="Polar residues" evidence="9">
    <location>
        <begin position="619"/>
        <end position="632"/>
    </location>
</feature>
<dbReference type="SUPFAM" id="SSF52540">
    <property type="entry name" value="P-loop containing nucleoside triphosphate hydrolases"/>
    <property type="match status" value="1"/>
</dbReference>
<dbReference type="FunFam" id="1.20.1160.11:FF:000001">
    <property type="entry name" value="Paired amphipathic helix protein Sin3"/>
    <property type="match status" value="1"/>
</dbReference>
<feature type="region of interest" description="Disordered" evidence="9">
    <location>
        <begin position="1"/>
        <end position="36"/>
    </location>
</feature>
<feature type="compositionally biased region" description="Basic and acidic residues" evidence="9">
    <location>
        <begin position="737"/>
        <end position="748"/>
    </location>
</feature>
<dbReference type="InterPro" id="IPR012961">
    <property type="entry name" value="Ski2/MTR4_C"/>
</dbReference>
<accession>A0A2U1PZX2</accession>
<evidence type="ECO:0000313" key="13">
    <source>
        <dbReference type="Proteomes" id="UP000245207"/>
    </source>
</evidence>
<dbReference type="GO" id="GO:0000122">
    <property type="term" value="P:negative regulation of transcription by RNA polymerase II"/>
    <property type="evidence" value="ECO:0007669"/>
    <property type="project" value="TreeGrafter"/>
</dbReference>
<evidence type="ECO:0000259" key="11">
    <source>
        <dbReference type="PROSITE" id="PS51194"/>
    </source>
</evidence>
<evidence type="ECO:0000256" key="9">
    <source>
        <dbReference type="SAM" id="MobiDB-lite"/>
    </source>
</evidence>
<dbReference type="GO" id="GO:0000118">
    <property type="term" value="C:histone deacetylase complex"/>
    <property type="evidence" value="ECO:0007669"/>
    <property type="project" value="TreeGrafter"/>
</dbReference>
<dbReference type="STRING" id="35608.A0A2U1PZX2"/>
<dbReference type="SMART" id="SM00487">
    <property type="entry name" value="DEXDc"/>
    <property type="match status" value="1"/>
</dbReference>
<feature type="domain" description="Helicase ATP-binding" evidence="10">
    <location>
        <begin position="1176"/>
        <end position="1340"/>
    </location>
</feature>
<feature type="compositionally biased region" description="Polar residues" evidence="9">
    <location>
        <begin position="1057"/>
        <end position="1074"/>
    </location>
</feature>
<feature type="region of interest" description="Disordered" evidence="9">
    <location>
        <begin position="619"/>
        <end position="655"/>
    </location>
</feature>
<dbReference type="InterPro" id="IPR003822">
    <property type="entry name" value="PAH"/>
</dbReference>
<dbReference type="InterPro" id="IPR001650">
    <property type="entry name" value="Helicase_C-like"/>
</dbReference>
<evidence type="ECO:0000256" key="8">
    <source>
        <dbReference type="SAM" id="Coils"/>
    </source>
</evidence>
<dbReference type="SMART" id="SM01142">
    <property type="entry name" value="DSHCT"/>
    <property type="match status" value="1"/>
</dbReference>
<evidence type="ECO:0000256" key="3">
    <source>
        <dbReference type="ARBA" id="ARBA00022737"/>
    </source>
</evidence>
<dbReference type="PANTHER" id="PTHR12346:SF0">
    <property type="entry name" value="SIN3A, ISOFORM G"/>
    <property type="match status" value="1"/>
</dbReference>
<feature type="region of interest" description="Disordered" evidence="9">
    <location>
        <begin position="706"/>
        <end position="751"/>
    </location>
</feature>
<keyword evidence="6 7" id="KW-0539">Nucleus</keyword>
<feature type="compositionally biased region" description="Acidic residues" evidence="9">
    <location>
        <begin position="720"/>
        <end position="736"/>
    </location>
</feature>
<dbReference type="Pfam" id="PF08295">
    <property type="entry name" value="Sin3_corepress"/>
    <property type="match status" value="1"/>
</dbReference>
<feature type="region of interest" description="Disordered" evidence="9">
    <location>
        <begin position="1057"/>
        <end position="1094"/>
    </location>
</feature>
<dbReference type="Pfam" id="PF25446">
    <property type="entry name" value="SH3_ISE2"/>
    <property type="match status" value="1"/>
</dbReference>
<dbReference type="PROSITE" id="PS51477">
    <property type="entry name" value="PAH"/>
    <property type="match status" value="3"/>
</dbReference>
<keyword evidence="3" id="KW-0677">Repeat</keyword>
<dbReference type="InterPro" id="IPR031693">
    <property type="entry name" value="Sin3_C"/>
</dbReference>
<comment type="caution">
    <text evidence="12">The sequence shown here is derived from an EMBL/GenBank/DDBJ whole genome shotgun (WGS) entry which is preliminary data.</text>
</comment>
<protein>
    <submittedName>
        <fullName evidence="12">DEAD/DEAH box helicase</fullName>
    </submittedName>
</protein>
<feature type="compositionally biased region" description="Basic and acidic residues" evidence="9">
    <location>
        <begin position="1385"/>
        <end position="1402"/>
    </location>
</feature>
<dbReference type="PANTHER" id="PTHR12346">
    <property type="entry name" value="SIN3B-RELATED"/>
    <property type="match status" value="1"/>
</dbReference>
<feature type="domain" description="Helicase C-terminal" evidence="11">
    <location>
        <begin position="1419"/>
        <end position="1618"/>
    </location>
</feature>
<dbReference type="CDD" id="cd18795">
    <property type="entry name" value="SF2_C_Ski2"/>
    <property type="match status" value="1"/>
</dbReference>
<dbReference type="GO" id="GO:0003676">
    <property type="term" value="F:nucleic acid binding"/>
    <property type="evidence" value="ECO:0007669"/>
    <property type="project" value="InterPro"/>
</dbReference>
<evidence type="ECO:0000256" key="6">
    <source>
        <dbReference type="ARBA" id="ARBA00023242"/>
    </source>
</evidence>
<evidence type="ECO:0000256" key="2">
    <source>
        <dbReference type="ARBA" id="ARBA00022491"/>
    </source>
</evidence>
<gene>
    <name evidence="12" type="ORF">CTI12_AA090510</name>
</gene>
<dbReference type="Pfam" id="PF00270">
    <property type="entry name" value="DEAD"/>
    <property type="match status" value="1"/>
</dbReference>
<feature type="region of interest" description="Disordered" evidence="9">
    <location>
        <begin position="192"/>
        <end position="276"/>
    </location>
</feature>
<dbReference type="OrthoDB" id="64767at2759"/>
<keyword evidence="12" id="KW-0347">Helicase</keyword>
<feature type="compositionally biased region" description="Acidic residues" evidence="9">
    <location>
        <begin position="1077"/>
        <end position="1094"/>
    </location>
</feature>
<sequence length="2169" mass="245254">MKRFRGDEDGYSGPKIRRSLVSETSGNQTVKEGSSQKLTTNDALTYLDKVKNVFRDKKDKYDEFLKIMKDFKSQRINTKGVIAKVKELFKEHQELILGFNPFLPKGFEITLSREDEKHHVKKPLEYEDAILFINKIKMRYQGQDHVYKYFLETLCEYSKENKSIKEIRQEVATLLNDQQDLLKEFTDFFPGSSEAGSHHSGHSSNNYNSEKRVTASHAECKSSVERPETDQEKRSIMADKEHGRHDEKEADTSEDTELREHHTDDKDSDETHTKQTLDRTLEDSVAELFHQDLHGQMLCLREKVKERLSNSEDYQAFLKCIEQYCTDNITRPQLQMQVNSLLGAYADLVEEVNEFIERSEKTSNGSVCKPTSLSIKEKYLSKSIQELDLSDCECCTPSYRLLPDDYPIQSASQRTKIGSEVLNDHWVSVTSGSEDYSFKHMRKNQYEESLFRCEDDRFELDMLIEAVTVTVKRVEQLLDRLNDNTSGADNTVHMEDFTALLAEIKETSEERSIEDDIRQRIAPKKQNFIPHQEFKYSDLEIHEDLYQLMKYSIEQSCSPEQVDEALKIWTTFVEPMLGVPPRPSHIAVQDAAKTSNHSAMNGDKETVNSLSSTASMLDNNNGVKDNGFSNTDYSEHKSGSSIATAPEKSDGIFGTESHHKIEKEMTGGLSPNGYLRKGKLEAYEDPGVGSIHKSKNIMNRNHYQNKHQQGGLQNGHGVDENGDDSGSESADGEDFSPEDHDTKGEGKGMVDGMGEEICPITEHIIKRVKPLMLHVPETLHNKEKKSRVFYGNDDFYVFFRLHQILYTRLEEAKEKSLVEKWRGSNDTTPNDSYARFLELLYSFLDGTIDSAKYEDECRAVLGTWSFPVFTLDKLTDKLIKLLLAITIDDVNGKLLGLYAYENFRSGERFLDELYSANASDGSGGLGNGIATFQKSKKLSSSIPETNRQTRLTIQLINFGYDKSEPPASLMDPNFAAYLNAHLLSVAPGKKRHKIFLKRNKRKYASENEDFAMAKATEGIHIVNTLEFKIAASTYKVYYVMGTSDSLVRKGRKRVNNRMPSQELANLPNGHSSKVSDTEEDDYEDDDEEEPADEYEGVGVVDEFEDEYDVEDEEEGDDENVVVVGESCNLLNIDNINSSFSISVTLLSRIRSIITESSDLVEGVGQIRSVQFNRSAIQAFLRGSSVVVSAPTSAGKTLIAEAAAVATVARGKRLFYTTPLKALSNQKFREFCDAFGEDNVGLLTGDSAINRDAPVLIMTTEILRNMLYQSVGIMSSESGLFNVDVIVLDEVHYLSDISRGTVWEEIIIYCPKEVQLICLSATVANPDELCGWINQIHGKTELVASTKRPVPLNWHFSTKTALLPLLNETGTRMNRKLSTNYMQLDRSYEDERPRRRNSRKFESDVSPSSKNDRSNVRRSQVPQVIDTVWQLKTRDMLPAVWFIFSRKGCDVAVQYVEDCKLLDECEMSEIDLALKRFRLKYPDAVRESAVKGVLRGVAAHHAGCLPLWKSFIEELFQRGLIKVVFATETLAAGINMPARTAVISSLSKRSEAGRIFLSTNELLQMAGRAGRRGIDKEGHAVVVQTPYEGAEECCKLLFAGLQPLVSQFTASYGMVLNLLAGAKVTQLPNEVEGTEVSRAGRTLEEARKLVEQSFGNYVGSNVMLAAQDELNKIQNEIEILTSEISDEAIDKKSKNLLSKSAYKEMADLQEELRGEKRVRTELRRRMEMERMSSLRPLLQKMDGEHLPFLCLQYHDSAGVKHLVPAVYLGDVDSMDGSKLKNMVFENDSFALKVTSEGDSDDIESQLSIKPSYYVALGSDNTWYLFTERCIKTVYRTGFPNNALTNGDALPREIMTVLLEKEEMQWQKLSQSELGGIWCMEGSLDTWSWSLNVPVLSSLPEDSEVVQYSQAYYDAVESYKNQRNKVSQLKKRIARTEGFKEYKKIVDVAKFTEEKIRRLKARSSRLITRIEQIEPSGWKEFLQVSSVIHEIRALDINTHVIFPLGETASALRGENEIWIAMVLRNKILLDLKPPQLAAVCGSIVSEGIKVRPSKNNSYIYEPSTAVLDVINFLDDQRRSLLQLQEKHNVEIPCCLDSQFSGMVEAWASGLTWREIMMDCAMDEGDLARLLRRTIDVLAQIPKLPDIDPQLQRNAVAASNVMDRPPISELAG</sequence>
<dbReference type="Pfam" id="PF08148">
    <property type="entry name" value="DSHCT"/>
    <property type="match status" value="1"/>
</dbReference>
<dbReference type="Pfam" id="PF16879">
    <property type="entry name" value="Sin3a_C"/>
    <property type="match status" value="1"/>
</dbReference>
<dbReference type="InterPro" id="IPR014001">
    <property type="entry name" value="Helicase_ATP-bd"/>
</dbReference>
<dbReference type="Pfam" id="PF02671">
    <property type="entry name" value="PAH"/>
    <property type="match status" value="3"/>
</dbReference>
<keyword evidence="12" id="KW-0378">Hydrolase</keyword>
<feature type="coiled-coil region" evidence="8">
    <location>
        <begin position="157"/>
        <end position="184"/>
    </location>
</feature>
<keyword evidence="8" id="KW-0175">Coiled coil</keyword>
<dbReference type="InterPro" id="IPR027417">
    <property type="entry name" value="P-loop_NTPase"/>
</dbReference>
<feature type="coiled-coil region" evidence="8">
    <location>
        <begin position="1662"/>
        <end position="1724"/>
    </location>
</feature>
<keyword evidence="13" id="KW-1185">Reference proteome</keyword>
<dbReference type="InterPro" id="IPR011545">
    <property type="entry name" value="DEAD/DEAH_box_helicase_dom"/>
</dbReference>
<proteinExistence type="predicted"/>
<evidence type="ECO:0000256" key="5">
    <source>
        <dbReference type="ARBA" id="ARBA00022840"/>
    </source>
</evidence>
<dbReference type="SMART" id="SM00761">
    <property type="entry name" value="HDAC_interact"/>
    <property type="match status" value="1"/>
</dbReference>
<dbReference type="SMART" id="SM00490">
    <property type="entry name" value="HELICc"/>
    <property type="match status" value="1"/>
</dbReference>
<dbReference type="FunFam" id="1.20.1160.11:FF:000003">
    <property type="entry name" value="Paired amphipathic helix SIN3-like protein"/>
    <property type="match status" value="1"/>
</dbReference>
<dbReference type="GO" id="GO:0005524">
    <property type="term" value="F:ATP binding"/>
    <property type="evidence" value="ECO:0007669"/>
    <property type="project" value="UniProtKB-KW"/>
</dbReference>
<keyword evidence="4" id="KW-0547">Nucleotide-binding</keyword>
<dbReference type="SUPFAM" id="SSF47762">
    <property type="entry name" value="PAH2 domain"/>
    <property type="match status" value="3"/>
</dbReference>
<dbReference type="PROSITE" id="PS51192">
    <property type="entry name" value="HELICASE_ATP_BIND_1"/>
    <property type="match status" value="1"/>
</dbReference>
<comment type="subcellular location">
    <subcellularLocation>
        <location evidence="1 7">Nucleus</location>
    </subcellularLocation>
</comment>
<evidence type="ECO:0000259" key="10">
    <source>
        <dbReference type="PROSITE" id="PS51192"/>
    </source>
</evidence>
<feature type="region of interest" description="Disordered" evidence="9">
    <location>
        <begin position="1385"/>
        <end position="1417"/>
    </location>
</feature>
<evidence type="ECO:0000313" key="12">
    <source>
        <dbReference type="EMBL" id="PWA91267.1"/>
    </source>
</evidence>
<dbReference type="GO" id="GO:0000785">
    <property type="term" value="C:chromatin"/>
    <property type="evidence" value="ECO:0007669"/>
    <property type="project" value="TreeGrafter"/>
</dbReference>
<dbReference type="FunFam" id="1.10.3380.30:FF:000007">
    <property type="entry name" value="DExH-box ATP-dependent RNA helicase DExH15 chloroplastic"/>
    <property type="match status" value="1"/>
</dbReference>
<evidence type="ECO:0000256" key="1">
    <source>
        <dbReference type="ARBA" id="ARBA00004123"/>
    </source>
</evidence>
<dbReference type="PROSITE" id="PS51194">
    <property type="entry name" value="HELICASE_CTER"/>
    <property type="match status" value="1"/>
</dbReference>
<dbReference type="Gene3D" id="1.20.1160.11">
    <property type="entry name" value="Paired amphipathic helix"/>
    <property type="match status" value="3"/>
</dbReference>
<dbReference type="EMBL" id="PKPP01000560">
    <property type="protein sequence ID" value="PWA91267.1"/>
    <property type="molecule type" value="Genomic_DNA"/>
</dbReference>
<dbReference type="Gene3D" id="1.10.3380.30">
    <property type="match status" value="1"/>
</dbReference>
<evidence type="ECO:0000256" key="4">
    <source>
        <dbReference type="ARBA" id="ARBA00022741"/>
    </source>
</evidence>
<feature type="compositionally biased region" description="Polar residues" evidence="9">
    <location>
        <begin position="21"/>
        <end position="36"/>
    </location>
</feature>
<organism evidence="12 13">
    <name type="scientific">Artemisia annua</name>
    <name type="common">Sweet wormwood</name>
    <dbReference type="NCBI Taxonomy" id="35608"/>
    <lineage>
        <taxon>Eukaryota</taxon>
        <taxon>Viridiplantae</taxon>
        <taxon>Streptophyta</taxon>
        <taxon>Embryophyta</taxon>
        <taxon>Tracheophyta</taxon>
        <taxon>Spermatophyta</taxon>
        <taxon>Magnoliopsida</taxon>
        <taxon>eudicotyledons</taxon>
        <taxon>Gunneridae</taxon>
        <taxon>Pentapetalae</taxon>
        <taxon>asterids</taxon>
        <taxon>campanulids</taxon>
        <taxon>Asterales</taxon>
        <taxon>Asteraceae</taxon>
        <taxon>Asteroideae</taxon>
        <taxon>Anthemideae</taxon>
        <taxon>Artemisiinae</taxon>
        <taxon>Artemisia</taxon>
    </lineage>
</organism>
<dbReference type="Gene3D" id="3.40.50.300">
    <property type="entry name" value="P-loop containing nucleotide triphosphate hydrolases"/>
    <property type="match status" value="2"/>
</dbReference>
<name>A0A2U1PZX2_ARTAN</name>
<dbReference type="InterPro" id="IPR013194">
    <property type="entry name" value="HDAC_interact_dom"/>
</dbReference>
<dbReference type="InterPro" id="IPR036600">
    <property type="entry name" value="PAH_sf"/>
</dbReference>
<reference evidence="12 13" key="1">
    <citation type="journal article" date="2018" name="Mol. Plant">
        <title>The genome of Artemisia annua provides insight into the evolution of Asteraceae family and artemisinin biosynthesis.</title>
        <authorList>
            <person name="Shen Q."/>
            <person name="Zhang L."/>
            <person name="Liao Z."/>
            <person name="Wang S."/>
            <person name="Yan T."/>
            <person name="Shi P."/>
            <person name="Liu M."/>
            <person name="Fu X."/>
            <person name="Pan Q."/>
            <person name="Wang Y."/>
            <person name="Lv Z."/>
            <person name="Lu X."/>
            <person name="Zhang F."/>
            <person name="Jiang W."/>
            <person name="Ma Y."/>
            <person name="Chen M."/>
            <person name="Hao X."/>
            <person name="Li L."/>
            <person name="Tang Y."/>
            <person name="Lv G."/>
            <person name="Zhou Y."/>
            <person name="Sun X."/>
            <person name="Brodelius P.E."/>
            <person name="Rose J.K.C."/>
            <person name="Tang K."/>
        </authorList>
    </citation>
    <scope>NUCLEOTIDE SEQUENCE [LARGE SCALE GENOMIC DNA]</scope>
    <source>
        <strain evidence="13">cv. Huhao1</strain>
        <tissue evidence="12">Leaf</tissue>
    </source>
</reference>